<proteinExistence type="predicted"/>
<reference evidence="2" key="1">
    <citation type="submission" date="2020-04" db="EMBL/GenBank/DDBJ databases">
        <authorList>
            <person name="Chiriac C."/>
            <person name="Salcher M."/>
            <person name="Ghai R."/>
            <person name="Kavagutti S V."/>
        </authorList>
    </citation>
    <scope>NUCLEOTIDE SEQUENCE</scope>
</reference>
<feature type="transmembrane region" description="Helical" evidence="1">
    <location>
        <begin position="12"/>
        <end position="32"/>
    </location>
</feature>
<name>A0A6J5L9C2_9CAUD</name>
<evidence type="ECO:0000256" key="1">
    <source>
        <dbReference type="SAM" id="Phobius"/>
    </source>
</evidence>
<evidence type="ECO:0000313" key="2">
    <source>
        <dbReference type="EMBL" id="CAB4131248.1"/>
    </source>
</evidence>
<dbReference type="EMBL" id="LR796246">
    <property type="protein sequence ID" value="CAB4131248.1"/>
    <property type="molecule type" value="Genomic_DNA"/>
</dbReference>
<keyword evidence="1" id="KW-0812">Transmembrane</keyword>
<accession>A0A6J5L9C2</accession>
<gene>
    <name evidence="2" type="ORF">UFOVP133_57</name>
</gene>
<organism evidence="2">
    <name type="scientific">uncultured Caudovirales phage</name>
    <dbReference type="NCBI Taxonomy" id="2100421"/>
    <lineage>
        <taxon>Viruses</taxon>
        <taxon>Duplodnaviria</taxon>
        <taxon>Heunggongvirae</taxon>
        <taxon>Uroviricota</taxon>
        <taxon>Caudoviricetes</taxon>
        <taxon>Peduoviridae</taxon>
        <taxon>Maltschvirus</taxon>
        <taxon>Maltschvirus maltsch</taxon>
    </lineage>
</organism>
<keyword evidence="1" id="KW-1133">Transmembrane helix</keyword>
<sequence length="50" mass="5977">MWKVLLKGFQDWFKVFGYVACVWWFLDFVRVLPEPLAKRVMDAALAKLPF</sequence>
<protein>
    <submittedName>
        <fullName evidence="2">Uncharacterized protein</fullName>
    </submittedName>
</protein>
<keyword evidence="1" id="KW-0472">Membrane</keyword>